<dbReference type="Gene3D" id="3.40.50.11050">
    <property type="match status" value="1"/>
</dbReference>
<evidence type="ECO:0000313" key="2">
    <source>
        <dbReference type="EMBL" id="MCS5711537.1"/>
    </source>
</evidence>
<gene>
    <name evidence="2" type="ORF">HT99x_008820</name>
    <name evidence="1" type="ORF">HT99x_01361</name>
</gene>
<dbReference type="EMBL" id="LKAJ01000004">
    <property type="protein sequence ID" value="KRG21608.1"/>
    <property type="molecule type" value="Genomic_DNA"/>
</dbReference>
<accession>A0A0Q9YZF4</accession>
<reference evidence="1" key="1">
    <citation type="submission" date="2015-09" db="EMBL/GenBank/DDBJ databases">
        <title>Draft Genome Sequences of Two Novel Amoeba-resistant Intranuclear Bacteria, Candidatus Berkiella cookevillensis and Candidatus Berkiella aquae.</title>
        <authorList>
            <person name="Mehari Y.T."/>
            <person name="Arivett B.A."/>
            <person name="Farone A.L."/>
            <person name="Gunderson J.H."/>
            <person name="Farone M.B."/>
        </authorList>
    </citation>
    <scope>NUCLEOTIDE SEQUENCE [LARGE SCALE GENOMIC DNA]</scope>
    <source>
        <strain evidence="1">HT99</strain>
    </source>
</reference>
<sequence length="276" mass="30962">MQTIIVDLFHVYPDELNMINVKHDIIGTSEAGINLCLHFGSKYRFYVCEDYVHEKNVTKWHVQNLLAQRNGIKLLTDYDDVPSEIIEPEGEVRLIVNGQAFRGDADNNDKIAGYDTDEYIDVLNELLKRFHINNTSRKLKELVIFSCGMAKSTQFTNALTERFIKHPNDMKIIQFKEMITFSGGEIISFFENGDVKSCSLDNLSDDASAILHFGEVPTKRKALVPAFNRVGESSKNASPFAIKFQRLDSANNMNLGCSTLNTATAAGTPQCKKTPG</sequence>
<name>A0A0Q9YZF4_9GAMM</name>
<organism evidence="1">
    <name type="scientific">Candidatus Berkiella aquae</name>
    <dbReference type="NCBI Taxonomy" id="295108"/>
    <lineage>
        <taxon>Bacteria</taxon>
        <taxon>Pseudomonadati</taxon>
        <taxon>Pseudomonadota</taxon>
        <taxon>Gammaproteobacteria</taxon>
        <taxon>Candidatus Berkiellales</taxon>
        <taxon>Candidatus Berkiellaceae</taxon>
        <taxon>Candidatus Berkiella</taxon>
    </lineage>
</organism>
<evidence type="ECO:0000313" key="1">
    <source>
        <dbReference type="EMBL" id="KRG21608.1"/>
    </source>
</evidence>
<dbReference type="RefSeq" id="WP_075065988.1">
    <property type="nucleotide sequence ID" value="NZ_LKAJ02000001.1"/>
</dbReference>
<evidence type="ECO:0000313" key="3">
    <source>
        <dbReference type="Proteomes" id="UP000051497"/>
    </source>
</evidence>
<dbReference type="PATRIC" id="fig|1590043.3.peg.1385"/>
<dbReference type="EMBL" id="LKAJ02000001">
    <property type="protein sequence ID" value="MCS5711537.1"/>
    <property type="molecule type" value="Genomic_DNA"/>
</dbReference>
<keyword evidence="3" id="KW-1185">Reference proteome</keyword>
<dbReference type="InterPro" id="IPR038383">
    <property type="entry name" value="CPD_dom_sf"/>
</dbReference>
<comment type="caution">
    <text evidence="1">The sequence shown here is derived from an EMBL/GenBank/DDBJ whole genome shotgun (WGS) entry which is preliminary data.</text>
</comment>
<dbReference type="AlphaFoldDB" id="A0A0Q9YZF4"/>
<dbReference type="Proteomes" id="UP000051497">
    <property type="component" value="Unassembled WGS sequence"/>
</dbReference>
<reference evidence="2" key="3">
    <citation type="submission" date="2021-06" db="EMBL/GenBank/DDBJ databases">
        <title>Genomic Description and Analysis of Intracellular Bacteria, Candidatus Berkiella cookevillensis and Candidatus Berkiella aquae.</title>
        <authorList>
            <person name="Kidane D.T."/>
            <person name="Mehari Y.T."/>
            <person name="Rice F.C."/>
            <person name="Arivett B.A."/>
            <person name="Farone A.L."/>
            <person name="Berk S.G."/>
            <person name="Farone M.B."/>
        </authorList>
    </citation>
    <scope>NUCLEOTIDE SEQUENCE</scope>
    <source>
        <strain evidence="2">HT99</strain>
    </source>
</reference>
<dbReference type="STRING" id="295108.HT99x_01361"/>
<protein>
    <submittedName>
        <fullName evidence="1">Uncharacterized protein</fullName>
    </submittedName>
</protein>
<reference evidence="2" key="2">
    <citation type="journal article" date="2016" name="Genome Announc.">
        <title>Draft Genome Sequences of Two Novel Amoeba-Resistant Intranuclear Bacteria, 'Candidatus Berkiella cookevillensis' and 'Candidatus Berkiella aquae'.</title>
        <authorList>
            <person name="Mehari Y.T."/>
            <person name="Arivett B.A."/>
            <person name="Farone A.L."/>
            <person name="Gunderson J.H."/>
            <person name="Farone M.B."/>
        </authorList>
    </citation>
    <scope>NUCLEOTIDE SEQUENCE</scope>
    <source>
        <strain evidence="2">HT99</strain>
    </source>
</reference>
<proteinExistence type="predicted"/>